<dbReference type="InterPro" id="IPR052534">
    <property type="entry name" value="Extracell_DNA_Util/SecSys_Comp"/>
</dbReference>
<feature type="region of interest" description="Disordered" evidence="1">
    <location>
        <begin position="371"/>
        <end position="392"/>
    </location>
</feature>
<evidence type="ECO:0000313" key="3">
    <source>
        <dbReference type="EMBL" id="MBE1159403.1"/>
    </source>
</evidence>
<keyword evidence="2" id="KW-0812">Transmembrane</keyword>
<reference evidence="3 4" key="1">
    <citation type="submission" date="2020-09" db="EMBL/GenBank/DDBJ databases">
        <title>Dyella sp. 7MK23 isolated from forest soil.</title>
        <authorList>
            <person name="Fu J."/>
        </authorList>
    </citation>
    <scope>NUCLEOTIDE SEQUENCE [LARGE SCALE GENOMIC DNA]</scope>
    <source>
        <strain evidence="3 4">7MK23</strain>
    </source>
</reference>
<dbReference type="PANTHER" id="PTHR40278:SF1">
    <property type="entry name" value="DNA UTILIZATION PROTEIN HOFN"/>
    <property type="match status" value="1"/>
</dbReference>
<feature type="compositionally biased region" description="Low complexity" evidence="1">
    <location>
        <begin position="372"/>
        <end position="392"/>
    </location>
</feature>
<dbReference type="InterPro" id="IPR043129">
    <property type="entry name" value="ATPase_NBD"/>
</dbReference>
<accession>A0ABR9G5W0</accession>
<feature type="transmembrane region" description="Helical" evidence="2">
    <location>
        <begin position="221"/>
        <end position="241"/>
    </location>
</feature>
<dbReference type="SUPFAM" id="SSF53067">
    <property type="entry name" value="Actin-like ATPase domain"/>
    <property type="match status" value="1"/>
</dbReference>
<gene>
    <name evidence="3" type="ORF">IGX34_03330</name>
</gene>
<organism evidence="3 4">
    <name type="scientific">Dyella acidiphila</name>
    <dbReference type="NCBI Taxonomy" id="2775866"/>
    <lineage>
        <taxon>Bacteria</taxon>
        <taxon>Pseudomonadati</taxon>
        <taxon>Pseudomonadota</taxon>
        <taxon>Gammaproteobacteria</taxon>
        <taxon>Lysobacterales</taxon>
        <taxon>Rhodanobacteraceae</taxon>
        <taxon>Dyella</taxon>
    </lineage>
</organism>
<keyword evidence="4" id="KW-1185">Reference proteome</keyword>
<proteinExistence type="predicted"/>
<dbReference type="InterPro" id="IPR007813">
    <property type="entry name" value="PilN"/>
</dbReference>
<dbReference type="PANTHER" id="PTHR40278">
    <property type="entry name" value="DNA UTILIZATION PROTEIN HOFN"/>
    <property type="match status" value="1"/>
</dbReference>
<evidence type="ECO:0000256" key="2">
    <source>
        <dbReference type="SAM" id="Phobius"/>
    </source>
</evidence>
<dbReference type="Pfam" id="PF05137">
    <property type="entry name" value="PilN"/>
    <property type="match status" value="1"/>
</dbReference>
<keyword evidence="2" id="KW-0472">Membrane</keyword>
<dbReference type="RefSeq" id="WP_192554230.1">
    <property type="nucleotide sequence ID" value="NZ_JACZZA010000001.1"/>
</dbReference>
<evidence type="ECO:0000256" key="1">
    <source>
        <dbReference type="SAM" id="MobiDB-lite"/>
    </source>
</evidence>
<dbReference type="Proteomes" id="UP000651010">
    <property type="component" value="Unassembled WGS sequence"/>
</dbReference>
<dbReference type="EMBL" id="JACZZA010000001">
    <property type="protein sequence ID" value="MBE1159403.1"/>
    <property type="molecule type" value="Genomic_DNA"/>
</dbReference>
<evidence type="ECO:0000313" key="4">
    <source>
        <dbReference type="Proteomes" id="UP000651010"/>
    </source>
</evidence>
<protein>
    <submittedName>
        <fullName evidence="3">PilN domain-containing protein</fullName>
    </submittedName>
</protein>
<keyword evidence="2" id="KW-1133">Transmembrane helix</keyword>
<name>A0ABR9G5W0_9GAMM</name>
<comment type="caution">
    <text evidence="3">The sequence shown here is derived from an EMBL/GenBank/DDBJ whole genome shotgun (WGS) entry which is preliminary data.</text>
</comment>
<sequence>MNSATQTLRPQMERARRAWRGSPLPGFLAWWGGELRALLPTRWQAFFSGGNVWCLLRHDGGQWHVRRNGQPQTAAPWSDVLDAAAQQAMLNTAVAGVDRQDLRLALCLAPDTVLRRRLLLPEAARDNLRQIGAFEMDRQTPFRPEQVYYDLRELPGPAPAGRIAAELVAAPRSAVDAKLEHLRNAGIAIDAVDLCDGDKRLGVNLLPPQMARVHRDPRRRLNLALAGAALLLLLLCLGQWLHNREDALTAMQAQVDDMHGDAQKVSDLRKQLEDSAGASGFLARRKTDAVAVVDVLQDLTARIPDDTWLERFTVDSSGHLGMQGQSAKAASLIDVLQTSKLITGANFQGVIQRDPATNKERFYMDAQLRKPASATANAGAKAAASSSAGAAR</sequence>
<dbReference type="Gene3D" id="3.30.420.380">
    <property type="match status" value="1"/>
</dbReference>